<evidence type="ECO:0000313" key="7">
    <source>
        <dbReference type="Proteomes" id="UP000001064"/>
    </source>
</evidence>
<dbReference type="NCBIfam" id="TIGR01038">
    <property type="entry name" value="uL22_arch_euk"/>
    <property type="match status" value="1"/>
</dbReference>
<name>F0ZY50_DICPU</name>
<dbReference type="AlphaFoldDB" id="F0ZY50"/>
<dbReference type="Gene3D" id="3.90.470.10">
    <property type="entry name" value="Ribosomal protein L22/L17"/>
    <property type="match status" value="1"/>
</dbReference>
<dbReference type="InterPro" id="IPR036394">
    <property type="entry name" value="Ribosomal_uL22_sf"/>
</dbReference>
<dbReference type="PANTHER" id="PTHR11593">
    <property type="entry name" value="60S RIBOSOMAL PROTEIN L17"/>
    <property type="match status" value="1"/>
</dbReference>
<evidence type="ECO:0000256" key="3">
    <source>
        <dbReference type="ARBA" id="ARBA00023274"/>
    </source>
</evidence>
<dbReference type="Proteomes" id="UP000001064">
    <property type="component" value="Unassembled WGS sequence"/>
</dbReference>
<dbReference type="GO" id="GO:0002181">
    <property type="term" value="P:cytoplasmic translation"/>
    <property type="evidence" value="ECO:0000318"/>
    <property type="project" value="GO_Central"/>
</dbReference>
<dbReference type="GeneID" id="10507998"/>
<dbReference type="PANTHER" id="PTHR11593:SF10">
    <property type="entry name" value="60S RIBOSOMAL PROTEIN L17"/>
    <property type="match status" value="1"/>
</dbReference>
<keyword evidence="2 4" id="KW-0689">Ribosomal protein</keyword>
<feature type="compositionally biased region" description="Polar residues" evidence="5">
    <location>
        <begin position="8"/>
        <end position="20"/>
    </location>
</feature>
<keyword evidence="3 4" id="KW-0687">Ribonucleoprotein</keyword>
<proteinExistence type="inferred from homology"/>
<dbReference type="VEuPathDB" id="AmoebaDB:DICPUDRAFT_50372"/>
<evidence type="ECO:0000256" key="1">
    <source>
        <dbReference type="ARBA" id="ARBA00009451"/>
    </source>
</evidence>
<comment type="similarity">
    <text evidence="1 4">Belongs to the universal ribosomal protein uL22 family.</text>
</comment>
<evidence type="ECO:0000313" key="6">
    <source>
        <dbReference type="EMBL" id="EGC31133.1"/>
    </source>
</evidence>
<evidence type="ECO:0000256" key="4">
    <source>
        <dbReference type="RuleBase" id="RU004005"/>
    </source>
</evidence>
<dbReference type="KEGG" id="dpp:DICPUDRAFT_50372"/>
<dbReference type="InterPro" id="IPR005721">
    <property type="entry name" value="Ribosomal_uL22_euk/arc"/>
</dbReference>
<evidence type="ECO:0000256" key="2">
    <source>
        <dbReference type="ARBA" id="ARBA00022980"/>
    </source>
</evidence>
<dbReference type="SUPFAM" id="SSF54843">
    <property type="entry name" value="Ribosomal protein L22"/>
    <property type="match status" value="1"/>
</dbReference>
<accession>F0ZY50</accession>
<dbReference type="FunCoup" id="F0ZY50">
    <property type="interactions" value="444"/>
</dbReference>
<dbReference type="Pfam" id="PF00237">
    <property type="entry name" value="Ribosomal_L22"/>
    <property type="match status" value="1"/>
</dbReference>
<dbReference type="OMA" id="NTYETAR"/>
<dbReference type="GO" id="GO:0030684">
    <property type="term" value="C:preribosome"/>
    <property type="evidence" value="ECO:0007669"/>
    <property type="project" value="UniProtKB-ARBA"/>
</dbReference>
<dbReference type="GO" id="GO:0003735">
    <property type="term" value="F:structural constituent of ribosome"/>
    <property type="evidence" value="ECO:0000318"/>
    <property type="project" value="GO_Central"/>
</dbReference>
<protein>
    <submittedName>
        <fullName evidence="6">Ribosomal protein L17</fullName>
    </submittedName>
</protein>
<dbReference type="InterPro" id="IPR001063">
    <property type="entry name" value="Ribosomal_uL22"/>
</dbReference>
<organism evidence="6 7">
    <name type="scientific">Dictyostelium purpureum</name>
    <name type="common">Slime mold</name>
    <dbReference type="NCBI Taxonomy" id="5786"/>
    <lineage>
        <taxon>Eukaryota</taxon>
        <taxon>Amoebozoa</taxon>
        <taxon>Evosea</taxon>
        <taxon>Eumycetozoa</taxon>
        <taxon>Dictyostelia</taxon>
        <taxon>Dictyosteliales</taxon>
        <taxon>Dictyosteliaceae</taxon>
        <taxon>Dictyostelium</taxon>
    </lineage>
</organism>
<dbReference type="eggNOG" id="KOG3353">
    <property type="taxonomic scope" value="Eukaryota"/>
</dbReference>
<dbReference type="RefSeq" id="XP_003292351.1">
    <property type="nucleotide sequence ID" value="XM_003292303.1"/>
</dbReference>
<dbReference type="OrthoDB" id="10254664at2759"/>
<sequence>MTKPVYSKTPSNPEKSVKTRGSNLRIHFKNTREAAMVLKGMLLTRAKSYLANVLAHRECVPFRRFHGGVGRTAQAKVFGTTQGRWPKKSVEHLQSLLQNAEANAEAKGLNVEKLRIAHVQVQRAQQQRRRTYRAHGRINPYMCSPSTVEFILTEVEKAVPKPAEEKAVATA</sequence>
<dbReference type="EMBL" id="GL871275">
    <property type="protein sequence ID" value="EGC31133.1"/>
    <property type="molecule type" value="Genomic_DNA"/>
</dbReference>
<dbReference type="FunFam" id="3.90.470.10:FF:000012">
    <property type="entry name" value="60S ribosomal protein L17"/>
    <property type="match status" value="1"/>
</dbReference>
<dbReference type="GO" id="GO:0022625">
    <property type="term" value="C:cytosolic large ribosomal subunit"/>
    <property type="evidence" value="ECO:0000318"/>
    <property type="project" value="GO_Central"/>
</dbReference>
<keyword evidence="7" id="KW-1185">Reference proteome</keyword>
<dbReference type="InParanoid" id="F0ZY50"/>
<reference evidence="7" key="1">
    <citation type="journal article" date="2011" name="Genome Biol.">
        <title>Comparative genomics of the social amoebae Dictyostelium discoideum and Dictyostelium purpureum.</title>
        <authorList>
            <consortium name="US DOE Joint Genome Institute (JGI-PGF)"/>
            <person name="Sucgang R."/>
            <person name="Kuo A."/>
            <person name="Tian X."/>
            <person name="Salerno W."/>
            <person name="Parikh A."/>
            <person name="Feasley C.L."/>
            <person name="Dalin E."/>
            <person name="Tu H."/>
            <person name="Huang E."/>
            <person name="Barry K."/>
            <person name="Lindquist E."/>
            <person name="Shapiro H."/>
            <person name="Bruce D."/>
            <person name="Schmutz J."/>
            <person name="Salamov A."/>
            <person name="Fey P."/>
            <person name="Gaudet P."/>
            <person name="Anjard C."/>
            <person name="Babu M.M."/>
            <person name="Basu S."/>
            <person name="Bushmanova Y."/>
            <person name="van der Wel H."/>
            <person name="Katoh-Kurasawa M."/>
            <person name="Dinh C."/>
            <person name="Coutinho P.M."/>
            <person name="Saito T."/>
            <person name="Elias M."/>
            <person name="Schaap P."/>
            <person name="Kay R.R."/>
            <person name="Henrissat B."/>
            <person name="Eichinger L."/>
            <person name="Rivero F."/>
            <person name="Putnam N.H."/>
            <person name="West C.M."/>
            <person name="Loomis W.F."/>
            <person name="Chisholm R.L."/>
            <person name="Shaulsky G."/>
            <person name="Strassmann J.E."/>
            <person name="Queller D.C."/>
            <person name="Kuspa A."/>
            <person name="Grigoriev I.V."/>
        </authorList>
    </citation>
    <scope>NUCLEOTIDE SEQUENCE [LARGE SCALE GENOMIC DNA]</scope>
    <source>
        <strain evidence="7">QSDP1</strain>
    </source>
</reference>
<feature type="region of interest" description="Disordered" evidence="5">
    <location>
        <begin position="1"/>
        <end position="20"/>
    </location>
</feature>
<evidence type="ECO:0000256" key="5">
    <source>
        <dbReference type="SAM" id="MobiDB-lite"/>
    </source>
</evidence>
<dbReference type="STRING" id="5786.F0ZY50"/>
<gene>
    <name evidence="6" type="ORF">DICPUDRAFT_50372</name>
</gene>